<accession>A0A0A8YRR9</accession>
<evidence type="ECO:0000313" key="1">
    <source>
        <dbReference type="EMBL" id="JAD29574.1"/>
    </source>
</evidence>
<name>A0A0A8YRR9_ARUDO</name>
<organism evidence="1">
    <name type="scientific">Arundo donax</name>
    <name type="common">Giant reed</name>
    <name type="synonym">Donax arundinaceus</name>
    <dbReference type="NCBI Taxonomy" id="35708"/>
    <lineage>
        <taxon>Eukaryota</taxon>
        <taxon>Viridiplantae</taxon>
        <taxon>Streptophyta</taxon>
        <taxon>Embryophyta</taxon>
        <taxon>Tracheophyta</taxon>
        <taxon>Spermatophyta</taxon>
        <taxon>Magnoliopsida</taxon>
        <taxon>Liliopsida</taxon>
        <taxon>Poales</taxon>
        <taxon>Poaceae</taxon>
        <taxon>PACMAD clade</taxon>
        <taxon>Arundinoideae</taxon>
        <taxon>Arundineae</taxon>
        <taxon>Arundo</taxon>
    </lineage>
</organism>
<dbReference type="AlphaFoldDB" id="A0A0A8YRR9"/>
<reference evidence="1" key="2">
    <citation type="journal article" date="2015" name="Data Brief">
        <title>Shoot transcriptome of the giant reed, Arundo donax.</title>
        <authorList>
            <person name="Barrero R.A."/>
            <person name="Guerrero F.D."/>
            <person name="Moolhuijzen P."/>
            <person name="Goolsby J.A."/>
            <person name="Tidwell J."/>
            <person name="Bellgard S.E."/>
            <person name="Bellgard M.I."/>
        </authorList>
    </citation>
    <scope>NUCLEOTIDE SEQUENCE</scope>
    <source>
        <tissue evidence="1">Shoot tissue taken approximately 20 cm above the soil surface</tissue>
    </source>
</reference>
<reference evidence="1" key="1">
    <citation type="submission" date="2014-09" db="EMBL/GenBank/DDBJ databases">
        <authorList>
            <person name="Magalhaes I.L.F."/>
            <person name="Oliveira U."/>
            <person name="Santos F.R."/>
            <person name="Vidigal T.H.D.A."/>
            <person name="Brescovit A.D."/>
            <person name="Santos A.J."/>
        </authorList>
    </citation>
    <scope>NUCLEOTIDE SEQUENCE</scope>
    <source>
        <tissue evidence="1">Shoot tissue taken approximately 20 cm above the soil surface</tissue>
    </source>
</reference>
<protein>
    <submittedName>
        <fullName evidence="1">Uncharacterized protein</fullName>
    </submittedName>
</protein>
<sequence>MFSVIARMNDGSHKFRHSCLVNGVARRCYKH</sequence>
<dbReference type="EMBL" id="GBRH01268321">
    <property type="protein sequence ID" value="JAD29574.1"/>
    <property type="molecule type" value="Transcribed_RNA"/>
</dbReference>
<proteinExistence type="predicted"/>